<evidence type="ECO:0000313" key="4">
    <source>
        <dbReference type="Proteomes" id="UP001172708"/>
    </source>
</evidence>
<name>A0ABT8GJA8_9MICO</name>
<dbReference type="InterPro" id="IPR018720">
    <property type="entry name" value="DUF2249"/>
</dbReference>
<dbReference type="EMBL" id="JAUHQA010000001">
    <property type="protein sequence ID" value="MDN4481527.1"/>
    <property type="molecule type" value="Genomic_DNA"/>
</dbReference>
<evidence type="ECO:0000259" key="2">
    <source>
        <dbReference type="Pfam" id="PF10006"/>
    </source>
</evidence>
<evidence type="ECO:0000256" key="1">
    <source>
        <dbReference type="SAM" id="MobiDB-lite"/>
    </source>
</evidence>
<protein>
    <submittedName>
        <fullName evidence="3">DUF2249 domain-containing protein</fullName>
    </submittedName>
</protein>
<reference evidence="3" key="1">
    <citation type="submission" date="2023-06" db="EMBL/GenBank/DDBJ databases">
        <title>Egi l300058.</title>
        <authorList>
            <person name="Gao L."/>
            <person name="Fang B.-Z."/>
            <person name="Li W.-J."/>
        </authorList>
    </citation>
    <scope>NUCLEOTIDE SEQUENCE</scope>
    <source>
        <strain evidence="3">EGI L300058</strain>
    </source>
</reference>
<accession>A0ABT8GJA8</accession>
<organism evidence="3 4">
    <name type="scientific">Demequina muriae</name>
    <dbReference type="NCBI Taxonomy" id="3051664"/>
    <lineage>
        <taxon>Bacteria</taxon>
        <taxon>Bacillati</taxon>
        <taxon>Actinomycetota</taxon>
        <taxon>Actinomycetes</taxon>
        <taxon>Micrococcales</taxon>
        <taxon>Demequinaceae</taxon>
        <taxon>Demequina</taxon>
    </lineage>
</organism>
<dbReference type="Proteomes" id="UP001172708">
    <property type="component" value="Unassembled WGS sequence"/>
</dbReference>
<dbReference type="Pfam" id="PF10006">
    <property type="entry name" value="DUF2249"/>
    <property type="match status" value="1"/>
</dbReference>
<comment type="caution">
    <text evidence="3">The sequence shown here is derived from an EMBL/GenBank/DDBJ whole genome shotgun (WGS) entry which is preliminary data.</text>
</comment>
<feature type="domain" description="DUF2249" evidence="2">
    <location>
        <begin position="60"/>
        <end position="128"/>
    </location>
</feature>
<feature type="compositionally biased region" description="Low complexity" evidence="1">
    <location>
        <begin position="46"/>
        <end position="55"/>
    </location>
</feature>
<keyword evidence="4" id="KW-1185">Reference proteome</keyword>
<evidence type="ECO:0000313" key="3">
    <source>
        <dbReference type="EMBL" id="MDN4481527.1"/>
    </source>
</evidence>
<dbReference type="RefSeq" id="WP_301143204.1">
    <property type="nucleotide sequence ID" value="NZ_JAUHQA010000001.1"/>
</dbReference>
<proteinExistence type="predicted"/>
<sequence>MSQDTTETAQATEAAEGCACGGGGCGSQQAPPAVDRGERTELSTGAASPVSASAAQPRDIDVRAIPHEHRHARVIGQVTSLVPGEVVVIAAPHAPERLLAEIDADVSGDFAFEYLQRGPEVWRVAISRLTCC</sequence>
<feature type="region of interest" description="Disordered" evidence="1">
    <location>
        <begin position="1"/>
        <end position="59"/>
    </location>
</feature>
<feature type="compositionally biased region" description="Low complexity" evidence="1">
    <location>
        <begin position="1"/>
        <end position="18"/>
    </location>
</feature>
<gene>
    <name evidence="3" type="ORF">QQX02_11395</name>
</gene>